<dbReference type="InParanoid" id="F9XJT8"/>
<evidence type="ECO:0000256" key="1">
    <source>
        <dbReference type="ARBA" id="ARBA00004123"/>
    </source>
</evidence>
<dbReference type="RefSeq" id="XP_003849269.1">
    <property type="nucleotide sequence ID" value="XM_003849221.1"/>
</dbReference>
<organism evidence="4 5">
    <name type="scientific">Zymoseptoria tritici (strain CBS 115943 / IPO323)</name>
    <name type="common">Speckled leaf blotch fungus</name>
    <name type="synonym">Septoria tritici</name>
    <dbReference type="NCBI Taxonomy" id="336722"/>
    <lineage>
        <taxon>Eukaryota</taxon>
        <taxon>Fungi</taxon>
        <taxon>Dikarya</taxon>
        <taxon>Ascomycota</taxon>
        <taxon>Pezizomycotina</taxon>
        <taxon>Dothideomycetes</taxon>
        <taxon>Dothideomycetidae</taxon>
        <taxon>Mycosphaerellales</taxon>
        <taxon>Mycosphaerellaceae</taxon>
        <taxon>Zymoseptoria</taxon>
    </lineage>
</organism>
<dbReference type="HOGENOM" id="CLU_467860_0_0_1"/>
<feature type="compositionally biased region" description="Polar residues" evidence="3">
    <location>
        <begin position="37"/>
        <end position="70"/>
    </location>
</feature>
<feature type="region of interest" description="Disordered" evidence="3">
    <location>
        <begin position="18"/>
        <end position="82"/>
    </location>
</feature>
<gene>
    <name evidence="4" type="ORF">MYCGRDRAFT_95504</name>
</gene>
<dbReference type="EMBL" id="CM001204">
    <property type="protein sequence ID" value="EGP84245.1"/>
    <property type="molecule type" value="Genomic_DNA"/>
</dbReference>
<dbReference type="AlphaFoldDB" id="F9XJT8"/>
<dbReference type="InterPro" id="IPR021858">
    <property type="entry name" value="Fun_TF"/>
</dbReference>
<dbReference type="GO" id="GO:0000976">
    <property type="term" value="F:transcription cis-regulatory region binding"/>
    <property type="evidence" value="ECO:0007669"/>
    <property type="project" value="TreeGrafter"/>
</dbReference>
<evidence type="ECO:0000256" key="2">
    <source>
        <dbReference type="ARBA" id="ARBA00023242"/>
    </source>
</evidence>
<dbReference type="GO" id="GO:0003700">
    <property type="term" value="F:DNA-binding transcription factor activity"/>
    <property type="evidence" value="ECO:0007669"/>
    <property type="project" value="TreeGrafter"/>
</dbReference>
<dbReference type="PANTHER" id="PTHR37534">
    <property type="entry name" value="TRANSCRIPTIONAL ACTIVATOR PROTEIN UGA3"/>
    <property type="match status" value="1"/>
</dbReference>
<dbReference type="GO" id="GO:0045944">
    <property type="term" value="P:positive regulation of transcription by RNA polymerase II"/>
    <property type="evidence" value="ECO:0007669"/>
    <property type="project" value="TreeGrafter"/>
</dbReference>
<evidence type="ECO:0000256" key="3">
    <source>
        <dbReference type="SAM" id="MobiDB-lite"/>
    </source>
</evidence>
<dbReference type="GO" id="GO:0005634">
    <property type="term" value="C:nucleus"/>
    <property type="evidence" value="ECO:0007669"/>
    <property type="project" value="UniProtKB-SubCell"/>
</dbReference>
<evidence type="ECO:0008006" key="6">
    <source>
        <dbReference type="Google" id="ProtNLM"/>
    </source>
</evidence>
<reference evidence="4 5" key="1">
    <citation type="journal article" date="2011" name="PLoS Genet.">
        <title>Finished genome of the fungal wheat pathogen Mycosphaerella graminicola reveals dispensome structure, chromosome plasticity, and stealth pathogenesis.</title>
        <authorList>
            <person name="Goodwin S.B."/>
            <person name="Ben M'barek S."/>
            <person name="Dhillon B."/>
            <person name="Wittenberg A.H.J."/>
            <person name="Crane C.F."/>
            <person name="Hane J.K."/>
            <person name="Foster A.J."/>
            <person name="Van der Lee T.A.J."/>
            <person name="Grimwood J."/>
            <person name="Aerts A."/>
            <person name="Antoniw J."/>
            <person name="Bailey A."/>
            <person name="Bluhm B."/>
            <person name="Bowler J."/>
            <person name="Bristow J."/>
            <person name="van der Burgt A."/>
            <person name="Canto-Canche B."/>
            <person name="Churchill A.C.L."/>
            <person name="Conde-Ferraez L."/>
            <person name="Cools H.J."/>
            <person name="Coutinho P.M."/>
            <person name="Csukai M."/>
            <person name="Dehal P."/>
            <person name="De Wit P."/>
            <person name="Donzelli B."/>
            <person name="van de Geest H.C."/>
            <person name="van Ham R.C.H.J."/>
            <person name="Hammond-Kosack K.E."/>
            <person name="Henrissat B."/>
            <person name="Kilian A."/>
            <person name="Kobayashi A.K."/>
            <person name="Koopmann E."/>
            <person name="Kourmpetis Y."/>
            <person name="Kuzniar A."/>
            <person name="Lindquist E."/>
            <person name="Lombard V."/>
            <person name="Maliepaard C."/>
            <person name="Martins N."/>
            <person name="Mehrabi R."/>
            <person name="Nap J.P.H."/>
            <person name="Ponomarenko A."/>
            <person name="Rudd J.J."/>
            <person name="Salamov A."/>
            <person name="Schmutz J."/>
            <person name="Schouten H.J."/>
            <person name="Shapiro H."/>
            <person name="Stergiopoulos I."/>
            <person name="Torriani S.F.F."/>
            <person name="Tu H."/>
            <person name="de Vries R.P."/>
            <person name="Waalwijk C."/>
            <person name="Ware S.B."/>
            <person name="Wiebenga A."/>
            <person name="Zwiers L.-H."/>
            <person name="Oliver R.P."/>
            <person name="Grigoriev I.V."/>
            <person name="Kema G.H.J."/>
        </authorList>
    </citation>
    <scope>NUCLEOTIDE SEQUENCE [LARGE SCALE GENOMIC DNA]</scope>
    <source>
        <strain evidence="5">CBS 115943 / IPO323</strain>
    </source>
</reference>
<feature type="region of interest" description="Disordered" evidence="3">
    <location>
        <begin position="102"/>
        <end position="133"/>
    </location>
</feature>
<protein>
    <recommendedName>
        <fullName evidence="6">Transcription factor domain-containing protein</fullName>
    </recommendedName>
</protein>
<dbReference type="Proteomes" id="UP000008062">
    <property type="component" value="Chromosome 9"/>
</dbReference>
<dbReference type="OrthoDB" id="4835445at2759"/>
<evidence type="ECO:0000313" key="5">
    <source>
        <dbReference type="Proteomes" id="UP000008062"/>
    </source>
</evidence>
<comment type="subcellular location">
    <subcellularLocation>
        <location evidence="1">Nucleus</location>
    </subcellularLocation>
</comment>
<dbReference type="Pfam" id="PF11951">
    <property type="entry name" value="Fungal_trans_2"/>
    <property type="match status" value="1"/>
</dbReference>
<sequence>MGENLELNVRHQVDALRARKSKPSIWKVSRKRAPKAANTTSSPRLRQSNSVLGEKSTLATQNPANGQGSDVQAARDIHSSDSVGSADDIVRFLASLESSVPRLSHDPRLGSSDDHGFATADTQSDAATHDASLPSTVEMENFPLDHLEEDYPNVDSAQFDWPESVKRSCVNAVNFSLDDRDDATWLASGELARTMGSTDGEVCQHPGMLTNEHDAFGQNAMMIPCQTSFEPPFLDLEHIDSTDWILSASPHRDLQLHSEASNDLTMHYFDSVCRILSCFDSHESPFRSDIPRVMLTCDYVRDCVVGLSAAHLANTRAGMKAIAMKHQARAMAGLSTVLQTIQIYNQQGSITGPPRFLCSPGARYQALLTALLLGVSSAWYDASAVSLAHLFGARSLFRAWLVDESLCSVNDEPVLLNRQQSFLVGAFVFLECLASFIHDQTFDALAHIRRFGALAEGQTMYPNPWTGISTPLFVHLAETAVIMRYKRSFAGFQPQARAEAYNEAYKSAERLYKKTLLHTGAGREAMEETKDPTTPLDHLIAMDDAYRLVILMELVQVFPELILDEFKSSSAAKTQSWTLRSQS</sequence>
<dbReference type="KEGG" id="ztr:MYCGRDRAFT_95504"/>
<keyword evidence="2" id="KW-0539">Nucleus</keyword>
<dbReference type="eggNOG" id="ENOG502SPQC">
    <property type="taxonomic scope" value="Eukaryota"/>
</dbReference>
<dbReference type="GeneID" id="13398906"/>
<feature type="compositionally biased region" description="Basic residues" evidence="3">
    <location>
        <begin position="18"/>
        <end position="34"/>
    </location>
</feature>
<evidence type="ECO:0000313" key="4">
    <source>
        <dbReference type="EMBL" id="EGP84245.1"/>
    </source>
</evidence>
<feature type="compositionally biased region" description="Basic and acidic residues" evidence="3">
    <location>
        <begin position="103"/>
        <end position="116"/>
    </location>
</feature>
<proteinExistence type="predicted"/>
<keyword evidence="5" id="KW-1185">Reference proteome</keyword>
<dbReference type="PANTHER" id="PTHR37534:SF44">
    <property type="entry name" value="ZN(II)2CYS6 TRANSCRIPTION FACTOR (EUROFUNG)"/>
    <property type="match status" value="1"/>
</dbReference>
<name>F9XJT8_ZYMTI</name>
<accession>F9XJT8</accession>